<dbReference type="AlphaFoldDB" id="A0AAE0Y8S7"/>
<dbReference type="Proteomes" id="UP001283361">
    <property type="component" value="Unassembled WGS sequence"/>
</dbReference>
<comment type="caution">
    <text evidence="2">The sequence shown here is derived from an EMBL/GenBank/DDBJ whole genome shotgun (WGS) entry which is preliminary data.</text>
</comment>
<evidence type="ECO:0000313" key="2">
    <source>
        <dbReference type="EMBL" id="KAK3736932.1"/>
    </source>
</evidence>
<evidence type="ECO:0000256" key="1">
    <source>
        <dbReference type="SAM" id="MobiDB-lite"/>
    </source>
</evidence>
<dbReference type="EMBL" id="JAWDGP010006680">
    <property type="protein sequence ID" value="KAK3736932.1"/>
    <property type="molecule type" value="Genomic_DNA"/>
</dbReference>
<organism evidence="2 3">
    <name type="scientific">Elysia crispata</name>
    <name type="common">lettuce slug</name>
    <dbReference type="NCBI Taxonomy" id="231223"/>
    <lineage>
        <taxon>Eukaryota</taxon>
        <taxon>Metazoa</taxon>
        <taxon>Spiralia</taxon>
        <taxon>Lophotrochozoa</taxon>
        <taxon>Mollusca</taxon>
        <taxon>Gastropoda</taxon>
        <taxon>Heterobranchia</taxon>
        <taxon>Euthyneura</taxon>
        <taxon>Panpulmonata</taxon>
        <taxon>Sacoglossa</taxon>
        <taxon>Placobranchoidea</taxon>
        <taxon>Plakobranchidae</taxon>
        <taxon>Elysia</taxon>
    </lineage>
</organism>
<gene>
    <name evidence="2" type="ORF">RRG08_009411</name>
</gene>
<feature type="compositionally biased region" description="Low complexity" evidence="1">
    <location>
        <begin position="51"/>
        <end position="61"/>
    </location>
</feature>
<reference evidence="2" key="1">
    <citation type="journal article" date="2023" name="G3 (Bethesda)">
        <title>A reference genome for the long-term kleptoplast-retaining sea slug Elysia crispata morphotype clarki.</title>
        <authorList>
            <person name="Eastman K.E."/>
            <person name="Pendleton A.L."/>
            <person name="Shaikh M.A."/>
            <person name="Suttiyut T."/>
            <person name="Ogas R."/>
            <person name="Tomko P."/>
            <person name="Gavelis G."/>
            <person name="Widhalm J.R."/>
            <person name="Wisecaver J.H."/>
        </authorList>
    </citation>
    <scope>NUCLEOTIDE SEQUENCE</scope>
    <source>
        <strain evidence="2">ECLA1</strain>
    </source>
</reference>
<proteinExistence type="predicted"/>
<evidence type="ECO:0000313" key="3">
    <source>
        <dbReference type="Proteomes" id="UP001283361"/>
    </source>
</evidence>
<sequence>MKDNLMENEGPEKSVFSMAKLGEVRRPVLRSWQPNQGVRASRSGLNHSIKGQQRGGQRQQQPPTARISITKRDRTRSGRAREMS</sequence>
<feature type="region of interest" description="Disordered" evidence="1">
    <location>
        <begin position="26"/>
        <end position="84"/>
    </location>
</feature>
<accession>A0AAE0Y8S7</accession>
<feature type="compositionally biased region" description="Basic and acidic residues" evidence="1">
    <location>
        <begin position="70"/>
        <end position="84"/>
    </location>
</feature>
<protein>
    <submittedName>
        <fullName evidence="2">Uncharacterized protein</fullName>
    </submittedName>
</protein>
<keyword evidence="3" id="KW-1185">Reference proteome</keyword>
<name>A0AAE0Y8S7_9GAST</name>
<feature type="compositionally biased region" description="Polar residues" evidence="1">
    <location>
        <begin position="32"/>
        <end position="50"/>
    </location>
</feature>